<dbReference type="Proteomes" id="UP000054270">
    <property type="component" value="Unassembled WGS sequence"/>
</dbReference>
<protein>
    <submittedName>
        <fullName evidence="1">Uncharacterized protein</fullName>
    </submittedName>
</protein>
<keyword evidence="2" id="KW-1185">Reference proteome</keyword>
<evidence type="ECO:0000313" key="2">
    <source>
        <dbReference type="Proteomes" id="UP000054270"/>
    </source>
</evidence>
<proteinExistence type="predicted"/>
<dbReference type="EMBL" id="KN817578">
    <property type="protein sequence ID" value="KJA19369.1"/>
    <property type="molecule type" value="Genomic_DNA"/>
</dbReference>
<sequence length="89" mass="10008">MGFITTIAVLNIADRGTEVQLPENGCCLAIALRPHAPLNSWKIQEGLTFGRLGHHFTFNIECPNISSYKGRISKDELSRHGMTFRTMYL</sequence>
<gene>
    <name evidence="1" type="ORF">HYPSUDRAFT_893633</name>
</gene>
<reference evidence="2" key="1">
    <citation type="submission" date="2014-04" db="EMBL/GenBank/DDBJ databases">
        <title>Evolutionary Origins and Diversification of the Mycorrhizal Mutualists.</title>
        <authorList>
            <consortium name="DOE Joint Genome Institute"/>
            <consortium name="Mycorrhizal Genomics Consortium"/>
            <person name="Kohler A."/>
            <person name="Kuo A."/>
            <person name="Nagy L.G."/>
            <person name="Floudas D."/>
            <person name="Copeland A."/>
            <person name="Barry K.W."/>
            <person name="Cichocki N."/>
            <person name="Veneault-Fourrey C."/>
            <person name="LaButti K."/>
            <person name="Lindquist E.A."/>
            <person name="Lipzen A."/>
            <person name="Lundell T."/>
            <person name="Morin E."/>
            <person name="Murat C."/>
            <person name="Riley R."/>
            <person name="Ohm R."/>
            <person name="Sun H."/>
            <person name="Tunlid A."/>
            <person name="Henrissat B."/>
            <person name="Grigoriev I.V."/>
            <person name="Hibbett D.S."/>
            <person name="Martin F."/>
        </authorList>
    </citation>
    <scope>NUCLEOTIDE SEQUENCE [LARGE SCALE GENOMIC DNA]</scope>
    <source>
        <strain evidence="2">FD-334 SS-4</strain>
    </source>
</reference>
<name>A0A0D2NKE7_HYPSF</name>
<evidence type="ECO:0000313" key="1">
    <source>
        <dbReference type="EMBL" id="KJA19369.1"/>
    </source>
</evidence>
<accession>A0A0D2NKE7</accession>
<organism evidence="1 2">
    <name type="scientific">Hypholoma sublateritium (strain FD-334 SS-4)</name>
    <dbReference type="NCBI Taxonomy" id="945553"/>
    <lineage>
        <taxon>Eukaryota</taxon>
        <taxon>Fungi</taxon>
        <taxon>Dikarya</taxon>
        <taxon>Basidiomycota</taxon>
        <taxon>Agaricomycotina</taxon>
        <taxon>Agaricomycetes</taxon>
        <taxon>Agaricomycetidae</taxon>
        <taxon>Agaricales</taxon>
        <taxon>Agaricineae</taxon>
        <taxon>Strophariaceae</taxon>
        <taxon>Hypholoma</taxon>
    </lineage>
</organism>
<dbReference type="AlphaFoldDB" id="A0A0D2NKE7"/>